<name>A0AAD3N5R8_LATJO</name>
<sequence length="147" mass="17059">MSKVPTLKALASQRQTVAAEEIIELFERTIAEYRDLKEENERQWRTTTAVSVKAEIQQVIVGDQIKFEQQEWIPSVDPELPHIKEELQEHWSVQKGHQLQGLVKSEDDEEQAQSSQLNQRQTDEQIKEEAEGEQCEESEQPGSLECW</sequence>
<dbReference type="AlphaFoldDB" id="A0AAD3N5R8"/>
<evidence type="ECO:0000256" key="1">
    <source>
        <dbReference type="SAM" id="MobiDB-lite"/>
    </source>
</evidence>
<dbReference type="Proteomes" id="UP001279410">
    <property type="component" value="Unassembled WGS sequence"/>
</dbReference>
<gene>
    <name evidence="2" type="ORF">AKAME5_001850300</name>
</gene>
<proteinExistence type="predicted"/>
<organism evidence="2 3">
    <name type="scientific">Lates japonicus</name>
    <name type="common">Japanese lates</name>
    <dbReference type="NCBI Taxonomy" id="270547"/>
    <lineage>
        <taxon>Eukaryota</taxon>
        <taxon>Metazoa</taxon>
        <taxon>Chordata</taxon>
        <taxon>Craniata</taxon>
        <taxon>Vertebrata</taxon>
        <taxon>Euteleostomi</taxon>
        <taxon>Actinopterygii</taxon>
        <taxon>Neopterygii</taxon>
        <taxon>Teleostei</taxon>
        <taxon>Neoteleostei</taxon>
        <taxon>Acanthomorphata</taxon>
        <taxon>Carangaria</taxon>
        <taxon>Carangaria incertae sedis</taxon>
        <taxon>Centropomidae</taxon>
        <taxon>Lates</taxon>
    </lineage>
</organism>
<keyword evidence="3" id="KW-1185">Reference proteome</keyword>
<reference evidence="2" key="1">
    <citation type="submission" date="2022-08" db="EMBL/GenBank/DDBJ databases">
        <title>Genome sequencing of akame (Lates japonicus).</title>
        <authorList>
            <person name="Hashiguchi Y."/>
            <person name="Takahashi H."/>
        </authorList>
    </citation>
    <scope>NUCLEOTIDE SEQUENCE</scope>
    <source>
        <strain evidence="2">Kochi</strain>
    </source>
</reference>
<comment type="caution">
    <text evidence="2">The sequence shown here is derived from an EMBL/GenBank/DDBJ whole genome shotgun (WGS) entry which is preliminary data.</text>
</comment>
<accession>A0AAD3N5R8</accession>
<evidence type="ECO:0000313" key="3">
    <source>
        <dbReference type="Proteomes" id="UP001279410"/>
    </source>
</evidence>
<protein>
    <submittedName>
        <fullName evidence="2">Uncharacterized protein</fullName>
    </submittedName>
</protein>
<evidence type="ECO:0000313" key="2">
    <source>
        <dbReference type="EMBL" id="GLD67138.1"/>
    </source>
</evidence>
<feature type="region of interest" description="Disordered" evidence="1">
    <location>
        <begin position="98"/>
        <end position="147"/>
    </location>
</feature>
<feature type="compositionally biased region" description="Acidic residues" evidence="1">
    <location>
        <begin position="130"/>
        <end position="139"/>
    </location>
</feature>
<dbReference type="EMBL" id="BRZM01000104">
    <property type="protein sequence ID" value="GLD67138.1"/>
    <property type="molecule type" value="Genomic_DNA"/>
</dbReference>